<dbReference type="Proteomes" id="UP000319769">
    <property type="component" value="Unassembled WGS sequence"/>
</dbReference>
<accession>A0A5N0V4N4</accession>
<dbReference type="OrthoDB" id="9804774at2"/>
<keyword evidence="4" id="KW-1185">Reference proteome</keyword>
<name>A0A5N0V4N4_9PSEU</name>
<comment type="similarity">
    <text evidence="1">Belongs to the short-chain dehydrogenases/reductases (SDR) family.</text>
</comment>
<sequence length="249" mass="26504">MDLQLKDRGAVVTGASAGIGRGIAACLAREGVRLAIVARRESVLNEFADELVAEGLARPAVIAADVTDDAEQETVLAQAEAALGQVDILANSAGGRRPSGLTASDEEWEVAMTLNFTAQRKLTKRFLPGMRSRGWGRIVYITGKSEPPRVSGEFCAKAAMHAWAKGLSREVGPDGVTVNSLAPGRILSEQMLRNYTDADRAEHVKDIPLGRYGEPGDIGRLVTFLASPAGGYITGTVIPVDGGLRRYQF</sequence>
<gene>
    <name evidence="3" type="ORF">FPZ12_016565</name>
</gene>
<dbReference type="InterPro" id="IPR036291">
    <property type="entry name" value="NAD(P)-bd_dom_sf"/>
</dbReference>
<dbReference type="SUPFAM" id="SSF51735">
    <property type="entry name" value="NAD(P)-binding Rossmann-fold domains"/>
    <property type="match status" value="1"/>
</dbReference>
<evidence type="ECO:0000256" key="2">
    <source>
        <dbReference type="ARBA" id="ARBA00023002"/>
    </source>
</evidence>
<evidence type="ECO:0000313" key="4">
    <source>
        <dbReference type="Proteomes" id="UP000319769"/>
    </source>
</evidence>
<dbReference type="AlphaFoldDB" id="A0A5N0V4N4"/>
<dbReference type="Gene3D" id="3.40.50.720">
    <property type="entry name" value="NAD(P)-binding Rossmann-like Domain"/>
    <property type="match status" value="1"/>
</dbReference>
<dbReference type="PRINTS" id="PR00081">
    <property type="entry name" value="GDHRDH"/>
</dbReference>
<evidence type="ECO:0000256" key="1">
    <source>
        <dbReference type="ARBA" id="ARBA00006484"/>
    </source>
</evidence>
<reference evidence="3" key="1">
    <citation type="submission" date="2019-09" db="EMBL/GenBank/DDBJ databases">
        <authorList>
            <person name="Teo W.F.A."/>
            <person name="Duangmal K."/>
        </authorList>
    </citation>
    <scope>NUCLEOTIDE SEQUENCE [LARGE SCALE GENOMIC DNA]</scope>
    <source>
        <strain evidence="3">K81G1</strain>
    </source>
</reference>
<dbReference type="EMBL" id="VMNW02000020">
    <property type="protein sequence ID" value="KAA9160754.1"/>
    <property type="molecule type" value="Genomic_DNA"/>
</dbReference>
<dbReference type="PANTHER" id="PTHR42879:SF2">
    <property type="entry name" value="3-OXOACYL-[ACYL-CARRIER-PROTEIN] REDUCTASE FABG"/>
    <property type="match status" value="1"/>
</dbReference>
<dbReference type="InterPro" id="IPR050259">
    <property type="entry name" value="SDR"/>
</dbReference>
<dbReference type="InterPro" id="IPR002347">
    <property type="entry name" value="SDR_fam"/>
</dbReference>
<dbReference type="Pfam" id="PF13561">
    <property type="entry name" value="adh_short_C2"/>
    <property type="match status" value="1"/>
</dbReference>
<evidence type="ECO:0000313" key="3">
    <source>
        <dbReference type="EMBL" id="KAA9160754.1"/>
    </source>
</evidence>
<dbReference type="GO" id="GO:0016491">
    <property type="term" value="F:oxidoreductase activity"/>
    <property type="evidence" value="ECO:0007669"/>
    <property type="project" value="UniProtKB-KW"/>
</dbReference>
<protein>
    <submittedName>
        <fullName evidence="3">SDR family oxidoreductase</fullName>
    </submittedName>
</protein>
<dbReference type="FunFam" id="3.40.50.720:FF:000084">
    <property type="entry name" value="Short-chain dehydrogenase reductase"/>
    <property type="match status" value="1"/>
</dbReference>
<dbReference type="PANTHER" id="PTHR42879">
    <property type="entry name" value="3-OXOACYL-(ACYL-CARRIER-PROTEIN) REDUCTASE"/>
    <property type="match status" value="1"/>
</dbReference>
<keyword evidence="2" id="KW-0560">Oxidoreductase</keyword>
<proteinExistence type="inferred from homology"/>
<comment type="caution">
    <text evidence="3">The sequence shown here is derived from an EMBL/GenBank/DDBJ whole genome shotgun (WGS) entry which is preliminary data.</text>
</comment>
<organism evidence="3 4">
    <name type="scientific">Amycolatopsis acidicola</name>
    <dbReference type="NCBI Taxonomy" id="2596893"/>
    <lineage>
        <taxon>Bacteria</taxon>
        <taxon>Bacillati</taxon>
        <taxon>Actinomycetota</taxon>
        <taxon>Actinomycetes</taxon>
        <taxon>Pseudonocardiales</taxon>
        <taxon>Pseudonocardiaceae</taxon>
        <taxon>Amycolatopsis</taxon>
    </lineage>
</organism>
<dbReference type="RefSeq" id="WP_144748105.1">
    <property type="nucleotide sequence ID" value="NZ_VMNW02000020.1"/>
</dbReference>